<comment type="caution">
    <text evidence="1">The sequence shown here is derived from an EMBL/GenBank/DDBJ whole genome shotgun (WGS) entry which is preliminary data.</text>
</comment>
<keyword evidence="2" id="KW-1185">Reference proteome</keyword>
<proteinExistence type="predicted"/>
<evidence type="ECO:0000313" key="1">
    <source>
        <dbReference type="EMBL" id="ETA07548.1"/>
    </source>
</evidence>
<protein>
    <submittedName>
        <fullName evidence="1">Uncharacterized protein</fullName>
    </submittedName>
</protein>
<dbReference type="EMBL" id="AYXO01000012">
    <property type="protein sequence ID" value="ETA07548.1"/>
    <property type="molecule type" value="Genomic_DNA"/>
</dbReference>
<gene>
    <name evidence="1" type="ORF">V525_08515</name>
</gene>
<dbReference type="Proteomes" id="UP000035035">
    <property type="component" value="Unassembled WGS sequence"/>
</dbReference>
<sequence>MQFPSVKMVIWVTGFLAFPEEYIRFLLSA</sequence>
<reference evidence="1 2" key="1">
    <citation type="journal article" date="2014" name="Genome Announc.">
        <title>Draft Genome Sequence of Gordonia alkanivorans Strain CGMCC6845, a Halotolerant Hydrocarbon-Degrading Bacterium.</title>
        <authorList>
            <person name="Wang X."/>
            <person name="Jin D."/>
            <person name="Zhou L."/>
            <person name="Wu L."/>
            <person name="An W."/>
            <person name="Zhao L."/>
        </authorList>
    </citation>
    <scope>NUCLEOTIDE SEQUENCE [LARGE SCALE GENOMIC DNA]</scope>
    <source>
        <strain evidence="1 2">CGMCC 6845</strain>
    </source>
</reference>
<organism evidence="1 2">
    <name type="scientific">Gordonia alkanivorans CGMCC 6845</name>
    <dbReference type="NCBI Taxonomy" id="1423140"/>
    <lineage>
        <taxon>Bacteria</taxon>
        <taxon>Bacillati</taxon>
        <taxon>Actinomycetota</taxon>
        <taxon>Actinomycetes</taxon>
        <taxon>Mycobacteriales</taxon>
        <taxon>Gordoniaceae</taxon>
        <taxon>Gordonia</taxon>
    </lineage>
</organism>
<name>W9DDI4_9ACTN</name>
<accession>W9DDI4</accession>
<dbReference type="AlphaFoldDB" id="W9DDI4"/>
<dbReference type="HOGENOM" id="CLU_3409408_0_0_11"/>
<evidence type="ECO:0000313" key="2">
    <source>
        <dbReference type="Proteomes" id="UP000035035"/>
    </source>
</evidence>